<comment type="caution">
    <text evidence="3">The sequence shown here is derived from an EMBL/GenBank/DDBJ whole genome shotgun (WGS) entry which is preliminary data.</text>
</comment>
<name>A0A813E0F8_POLGL</name>
<evidence type="ECO:0000256" key="2">
    <source>
        <dbReference type="SAM" id="SignalP"/>
    </source>
</evidence>
<feature type="signal peptide" evidence="2">
    <location>
        <begin position="1"/>
        <end position="34"/>
    </location>
</feature>
<keyword evidence="1" id="KW-1133">Transmembrane helix</keyword>
<accession>A0A813E0F8</accession>
<dbReference type="EMBL" id="CAJNNV010005515">
    <property type="protein sequence ID" value="CAE8592170.1"/>
    <property type="molecule type" value="Genomic_DNA"/>
</dbReference>
<gene>
    <name evidence="3" type="ORF">PGLA1383_LOCUS10827</name>
</gene>
<keyword evidence="2" id="KW-0732">Signal</keyword>
<evidence type="ECO:0000313" key="3">
    <source>
        <dbReference type="EMBL" id="CAE8592170.1"/>
    </source>
</evidence>
<keyword evidence="1" id="KW-0812">Transmembrane</keyword>
<dbReference type="Proteomes" id="UP000654075">
    <property type="component" value="Unassembled WGS sequence"/>
</dbReference>
<organism evidence="3 4">
    <name type="scientific">Polarella glacialis</name>
    <name type="common">Dinoflagellate</name>
    <dbReference type="NCBI Taxonomy" id="89957"/>
    <lineage>
        <taxon>Eukaryota</taxon>
        <taxon>Sar</taxon>
        <taxon>Alveolata</taxon>
        <taxon>Dinophyceae</taxon>
        <taxon>Suessiales</taxon>
        <taxon>Suessiaceae</taxon>
        <taxon>Polarella</taxon>
    </lineage>
</organism>
<evidence type="ECO:0000313" key="4">
    <source>
        <dbReference type="Proteomes" id="UP000654075"/>
    </source>
</evidence>
<sequence>MSAAMLRIGASKAKCQSSGLGLIVLATCLSMGHARTAYTCKLCNDDGCTAPTGGFTFTRQGSDEGATQCYGMSSNPYDAKSAKFLCDLPMEVLNSADCSGTKSDSIDLGYGFYREKACATSIAHSIAAVAAVVVFVVVAVTVLACQTDY</sequence>
<keyword evidence="1" id="KW-0472">Membrane</keyword>
<keyword evidence="4" id="KW-1185">Reference proteome</keyword>
<proteinExistence type="predicted"/>
<feature type="chain" id="PRO_5032289156" evidence="2">
    <location>
        <begin position="35"/>
        <end position="149"/>
    </location>
</feature>
<reference evidence="3" key="1">
    <citation type="submission" date="2021-02" db="EMBL/GenBank/DDBJ databases">
        <authorList>
            <person name="Dougan E. K."/>
            <person name="Rhodes N."/>
            <person name="Thang M."/>
            <person name="Chan C."/>
        </authorList>
    </citation>
    <scope>NUCLEOTIDE SEQUENCE</scope>
</reference>
<dbReference type="AlphaFoldDB" id="A0A813E0F8"/>
<feature type="transmembrane region" description="Helical" evidence="1">
    <location>
        <begin position="122"/>
        <end position="145"/>
    </location>
</feature>
<evidence type="ECO:0000256" key="1">
    <source>
        <dbReference type="SAM" id="Phobius"/>
    </source>
</evidence>
<protein>
    <submittedName>
        <fullName evidence="3">Uncharacterized protein</fullName>
    </submittedName>
</protein>